<gene>
    <name evidence="1" type="ORF">POPTR_010G255100</name>
</gene>
<sequence>MTILRVKPSLGKNMNCVHRHASTSRYLINLILVMECPQNVHGDEGRSIRRIFKAEKEMNWTIVVSTEQCSEYQNSQNPSLV</sequence>
<dbReference type="EMBL" id="CM009299">
    <property type="protein sequence ID" value="PNT18706.1"/>
    <property type="molecule type" value="Genomic_DNA"/>
</dbReference>
<protein>
    <submittedName>
        <fullName evidence="1">Uncharacterized protein</fullName>
    </submittedName>
</protein>
<name>A0A2K1Z0A0_POPTR</name>
<dbReference type="AlphaFoldDB" id="A0A2K1Z0A0"/>
<evidence type="ECO:0000313" key="2">
    <source>
        <dbReference type="Proteomes" id="UP000006729"/>
    </source>
</evidence>
<proteinExistence type="predicted"/>
<dbReference type="Proteomes" id="UP000006729">
    <property type="component" value="Chromosome 10"/>
</dbReference>
<dbReference type="InParanoid" id="A0A2K1Z0A0"/>
<accession>A0A2K1Z0A0</accession>
<keyword evidence="2" id="KW-1185">Reference proteome</keyword>
<reference evidence="1 2" key="1">
    <citation type="journal article" date="2006" name="Science">
        <title>The genome of black cottonwood, Populus trichocarpa (Torr. &amp; Gray).</title>
        <authorList>
            <person name="Tuskan G.A."/>
            <person name="Difazio S."/>
            <person name="Jansson S."/>
            <person name="Bohlmann J."/>
            <person name="Grigoriev I."/>
            <person name="Hellsten U."/>
            <person name="Putnam N."/>
            <person name="Ralph S."/>
            <person name="Rombauts S."/>
            <person name="Salamov A."/>
            <person name="Schein J."/>
            <person name="Sterck L."/>
            <person name="Aerts A."/>
            <person name="Bhalerao R.R."/>
            <person name="Bhalerao R.P."/>
            <person name="Blaudez D."/>
            <person name="Boerjan W."/>
            <person name="Brun A."/>
            <person name="Brunner A."/>
            <person name="Busov V."/>
            <person name="Campbell M."/>
            <person name="Carlson J."/>
            <person name="Chalot M."/>
            <person name="Chapman J."/>
            <person name="Chen G.L."/>
            <person name="Cooper D."/>
            <person name="Coutinho P.M."/>
            <person name="Couturier J."/>
            <person name="Covert S."/>
            <person name="Cronk Q."/>
            <person name="Cunningham R."/>
            <person name="Davis J."/>
            <person name="Degroeve S."/>
            <person name="Dejardin A."/>
            <person name="Depamphilis C."/>
            <person name="Detter J."/>
            <person name="Dirks B."/>
            <person name="Dubchak I."/>
            <person name="Duplessis S."/>
            <person name="Ehlting J."/>
            <person name="Ellis B."/>
            <person name="Gendler K."/>
            <person name="Goodstein D."/>
            <person name="Gribskov M."/>
            <person name="Grimwood J."/>
            <person name="Groover A."/>
            <person name="Gunter L."/>
            <person name="Hamberger B."/>
            <person name="Heinze B."/>
            <person name="Helariutta Y."/>
            <person name="Henrissat B."/>
            <person name="Holligan D."/>
            <person name="Holt R."/>
            <person name="Huang W."/>
            <person name="Islam-Faridi N."/>
            <person name="Jones S."/>
            <person name="Jones-Rhoades M."/>
            <person name="Jorgensen R."/>
            <person name="Joshi C."/>
            <person name="Kangasjarvi J."/>
            <person name="Karlsson J."/>
            <person name="Kelleher C."/>
            <person name="Kirkpatrick R."/>
            <person name="Kirst M."/>
            <person name="Kohler A."/>
            <person name="Kalluri U."/>
            <person name="Larimer F."/>
            <person name="Leebens-Mack J."/>
            <person name="Leple J.C."/>
            <person name="Locascio P."/>
            <person name="Lou Y."/>
            <person name="Lucas S."/>
            <person name="Martin F."/>
            <person name="Montanini B."/>
            <person name="Napoli C."/>
            <person name="Nelson D.R."/>
            <person name="Nelson C."/>
            <person name="Nieminen K."/>
            <person name="Nilsson O."/>
            <person name="Pereda V."/>
            <person name="Peter G."/>
            <person name="Philippe R."/>
            <person name="Pilate G."/>
            <person name="Poliakov A."/>
            <person name="Razumovskaya J."/>
            <person name="Richardson P."/>
            <person name="Rinaldi C."/>
            <person name="Ritland K."/>
            <person name="Rouze P."/>
            <person name="Ryaboy D."/>
            <person name="Schmutz J."/>
            <person name="Schrader J."/>
            <person name="Segerman B."/>
            <person name="Shin H."/>
            <person name="Siddiqui A."/>
            <person name="Sterky F."/>
            <person name="Terry A."/>
            <person name="Tsai C.J."/>
            <person name="Uberbacher E."/>
            <person name="Unneberg P."/>
            <person name="Vahala J."/>
            <person name="Wall K."/>
            <person name="Wessler S."/>
            <person name="Yang G."/>
            <person name="Yin T."/>
            <person name="Douglas C."/>
            <person name="Marra M."/>
            <person name="Sandberg G."/>
            <person name="Van de Peer Y."/>
            <person name="Rokhsar D."/>
        </authorList>
    </citation>
    <scope>NUCLEOTIDE SEQUENCE [LARGE SCALE GENOMIC DNA]</scope>
    <source>
        <strain evidence="2">cv. Nisqually</strain>
    </source>
</reference>
<organism evidence="1 2">
    <name type="scientific">Populus trichocarpa</name>
    <name type="common">Western balsam poplar</name>
    <name type="synonym">Populus balsamifera subsp. trichocarpa</name>
    <dbReference type="NCBI Taxonomy" id="3694"/>
    <lineage>
        <taxon>Eukaryota</taxon>
        <taxon>Viridiplantae</taxon>
        <taxon>Streptophyta</taxon>
        <taxon>Embryophyta</taxon>
        <taxon>Tracheophyta</taxon>
        <taxon>Spermatophyta</taxon>
        <taxon>Magnoliopsida</taxon>
        <taxon>eudicotyledons</taxon>
        <taxon>Gunneridae</taxon>
        <taxon>Pentapetalae</taxon>
        <taxon>rosids</taxon>
        <taxon>fabids</taxon>
        <taxon>Malpighiales</taxon>
        <taxon>Salicaceae</taxon>
        <taxon>Saliceae</taxon>
        <taxon>Populus</taxon>
    </lineage>
</organism>
<evidence type="ECO:0000313" key="1">
    <source>
        <dbReference type="EMBL" id="PNT18706.1"/>
    </source>
</evidence>